<keyword evidence="1" id="KW-0732">Signal</keyword>
<dbReference type="Proteomes" id="UP001058124">
    <property type="component" value="Unassembled WGS sequence"/>
</dbReference>
<evidence type="ECO:0000313" key="2">
    <source>
        <dbReference type="EMBL" id="GKX54280.1"/>
    </source>
</evidence>
<sequence length="152" mass="17239">MKIAPVVDTYAWTPEMKKELLYLLAPLLLSLSLSVHAAAKPQCEDLSFPEGEGYDFGTRCFWPGSTLRAVWRDFYQRQQSQYFGKTLRQNLVPGKNVTDKLPDDENGYPTNQYKWAGKKHLELTLFFGGGVTTITLDEGEKGTTIIEHYSPD</sequence>
<evidence type="ECO:0000313" key="3">
    <source>
        <dbReference type="Proteomes" id="UP001058124"/>
    </source>
</evidence>
<organism evidence="2 3">
    <name type="scientific">Leminorella grimontii</name>
    <dbReference type="NCBI Taxonomy" id="82981"/>
    <lineage>
        <taxon>Bacteria</taxon>
        <taxon>Pseudomonadati</taxon>
        <taxon>Pseudomonadota</taxon>
        <taxon>Gammaproteobacteria</taxon>
        <taxon>Enterobacterales</taxon>
        <taxon>Budviciaceae</taxon>
        <taxon>Leminorella</taxon>
    </lineage>
</organism>
<keyword evidence="3" id="KW-1185">Reference proteome</keyword>
<name>A0AAV5MX79_9GAMM</name>
<dbReference type="EMBL" id="BRLH01000001">
    <property type="protein sequence ID" value="GKX54280.1"/>
    <property type="molecule type" value="Genomic_DNA"/>
</dbReference>
<feature type="chain" id="PRO_5043663554" evidence="1">
    <location>
        <begin position="38"/>
        <end position="152"/>
    </location>
</feature>
<evidence type="ECO:0000256" key="1">
    <source>
        <dbReference type="SAM" id="SignalP"/>
    </source>
</evidence>
<gene>
    <name evidence="2" type="ORF">SOASR030_03920</name>
</gene>
<reference evidence="2" key="1">
    <citation type="submission" date="2022-06" db="EMBL/GenBank/DDBJ databases">
        <title>Draft genome sequences of Leminorella grimontii str. JCM5902.</title>
        <authorList>
            <person name="Wakabayashi Y."/>
            <person name="Kojima K."/>
        </authorList>
    </citation>
    <scope>NUCLEOTIDE SEQUENCE</scope>
    <source>
        <strain evidence="2">JCM 5902</strain>
    </source>
</reference>
<dbReference type="AlphaFoldDB" id="A0AAV5MX79"/>
<accession>A0AAV5MX79</accession>
<comment type="caution">
    <text evidence="2">The sequence shown here is derived from an EMBL/GenBank/DDBJ whole genome shotgun (WGS) entry which is preliminary data.</text>
</comment>
<protein>
    <submittedName>
        <fullName evidence="2">Uncharacterized protein</fullName>
    </submittedName>
</protein>
<feature type="signal peptide" evidence="1">
    <location>
        <begin position="1"/>
        <end position="37"/>
    </location>
</feature>
<proteinExistence type="predicted"/>